<dbReference type="EMBL" id="BARS01035241">
    <property type="protein sequence ID" value="GAG16391.1"/>
    <property type="molecule type" value="Genomic_DNA"/>
</dbReference>
<feature type="transmembrane region" description="Helical" evidence="1">
    <location>
        <begin position="16"/>
        <end position="33"/>
    </location>
</feature>
<gene>
    <name evidence="2" type="ORF">S01H1_54325</name>
</gene>
<protein>
    <submittedName>
        <fullName evidence="2">Uncharacterized protein</fullName>
    </submittedName>
</protein>
<sequence length="80" mass="8741">MSTDSEEKTMRVKNRYIIFTVIAFIPLLFLPAGCGGSQTEIATPRIDLAGGETAEVWVVSNGGVLPIYDLDGKYYLLGEK</sequence>
<dbReference type="AlphaFoldDB" id="X0WUJ6"/>
<feature type="non-terminal residue" evidence="2">
    <location>
        <position position="80"/>
    </location>
</feature>
<proteinExistence type="predicted"/>
<evidence type="ECO:0000313" key="2">
    <source>
        <dbReference type="EMBL" id="GAG16391.1"/>
    </source>
</evidence>
<accession>X0WUJ6</accession>
<reference evidence="2" key="1">
    <citation type="journal article" date="2014" name="Front. Microbiol.">
        <title>High frequency of phylogenetically diverse reductive dehalogenase-homologous genes in deep subseafloor sedimentary metagenomes.</title>
        <authorList>
            <person name="Kawai M."/>
            <person name="Futagami T."/>
            <person name="Toyoda A."/>
            <person name="Takaki Y."/>
            <person name="Nishi S."/>
            <person name="Hori S."/>
            <person name="Arai W."/>
            <person name="Tsubouchi T."/>
            <person name="Morono Y."/>
            <person name="Uchiyama I."/>
            <person name="Ito T."/>
            <person name="Fujiyama A."/>
            <person name="Inagaki F."/>
            <person name="Takami H."/>
        </authorList>
    </citation>
    <scope>NUCLEOTIDE SEQUENCE</scope>
    <source>
        <strain evidence="2">Expedition CK06-06</strain>
    </source>
</reference>
<keyword evidence="1" id="KW-0472">Membrane</keyword>
<keyword evidence="1" id="KW-0812">Transmembrane</keyword>
<name>X0WUJ6_9ZZZZ</name>
<keyword evidence="1" id="KW-1133">Transmembrane helix</keyword>
<evidence type="ECO:0000256" key="1">
    <source>
        <dbReference type="SAM" id="Phobius"/>
    </source>
</evidence>
<comment type="caution">
    <text evidence="2">The sequence shown here is derived from an EMBL/GenBank/DDBJ whole genome shotgun (WGS) entry which is preliminary data.</text>
</comment>
<organism evidence="2">
    <name type="scientific">marine sediment metagenome</name>
    <dbReference type="NCBI Taxonomy" id="412755"/>
    <lineage>
        <taxon>unclassified sequences</taxon>
        <taxon>metagenomes</taxon>
        <taxon>ecological metagenomes</taxon>
    </lineage>
</organism>